<organism evidence="2">
    <name type="scientific">Pseudomonas phage Orisa03</name>
    <dbReference type="NCBI Taxonomy" id="3138542"/>
    <lineage>
        <taxon>Viruses</taxon>
    </lineage>
</organism>
<proteinExistence type="predicted"/>
<sequence length="154" mass="17239">MKEETETLNILSAAFSDDIVERCRPLLTLAESLRQYRHNNADGFIAAYEYDGTRKAFNELRQQLADVSHERDLLRAAVRWVPVSERLPLQPIDGQSFECVEVVVTDGTHVHVTDFKAGGIPVAWSEFDGYAAISRSQPTHWMPLPAAPSAEVKS</sequence>
<feature type="domain" description="DUF551" evidence="1">
    <location>
        <begin position="80"/>
        <end position="148"/>
    </location>
</feature>
<gene>
    <name evidence="2" type="ORF">Orisa03_00045</name>
</gene>
<evidence type="ECO:0000313" key="2">
    <source>
        <dbReference type="EMBL" id="XAI70778.1"/>
    </source>
</evidence>
<protein>
    <recommendedName>
        <fullName evidence="1">DUF551 domain-containing protein</fullName>
    </recommendedName>
</protein>
<reference evidence="2" key="1">
    <citation type="journal article" date="2024" name="J. Gen. Virol.">
        <title>Novel phages of Pseudomonas syringae unveil numerous potential auxiliary metabolic genes.</title>
        <authorList>
            <person name="Feltin C."/>
            <person name="Garneau J.R."/>
            <person name="Morris C.E."/>
            <person name="Berard A."/>
            <person name="Torres-Barcelo C."/>
        </authorList>
    </citation>
    <scope>NUCLEOTIDE SEQUENCE</scope>
</reference>
<dbReference type="EMBL" id="PP179327">
    <property type="protein sequence ID" value="XAI70778.1"/>
    <property type="molecule type" value="Genomic_DNA"/>
</dbReference>
<name>A0AAU6W2I2_9VIRU</name>
<accession>A0AAU6W2I2</accession>
<dbReference type="Pfam" id="PF04448">
    <property type="entry name" value="DUF551"/>
    <property type="match status" value="1"/>
</dbReference>
<dbReference type="InterPro" id="IPR007539">
    <property type="entry name" value="DUF551"/>
</dbReference>
<evidence type="ECO:0000259" key="1">
    <source>
        <dbReference type="Pfam" id="PF04448"/>
    </source>
</evidence>